<dbReference type="Proteomes" id="UP001219525">
    <property type="component" value="Unassembled WGS sequence"/>
</dbReference>
<feature type="non-terminal residue" evidence="3">
    <location>
        <position position="1"/>
    </location>
</feature>
<proteinExistence type="predicted"/>
<comment type="caution">
    <text evidence="3">The sequence shown here is derived from an EMBL/GenBank/DDBJ whole genome shotgun (WGS) entry which is preliminary data.</text>
</comment>
<feature type="region of interest" description="Disordered" evidence="1">
    <location>
        <begin position="395"/>
        <end position="440"/>
    </location>
</feature>
<sequence>IIDTVVTCTLKFTAAGMRAHGVMFAGGDLLSLNLTDKAIAARREDTELLDAYGKYLKGMLGLFHVKLSGTRGTVNEHWGHPNSKFPGSLWSQNTFLSRKAIPAGWKAKQLPPFRPTYELMLILSLPAHILDGFRIYCGAESLDSWVESNLTWREIATVSETVVEKLCSASTVEELRQLTEADRDPQLENTILCNRDMLLLLLFTTSIKAGDVGMVVNILAHWMVMFRGTGSMPKYADALFELINNLKRWPPALRDAYLNNWLVNLTGKILAFKEIDLLQEHQNFWAKVIYNARGSNRSWDWLSMITVVIFNLRDVMRNVQTQFKIPHHGISHTSPNAAVDIARLEGWLESNKLQTYVKERPGKDSILRVRDLMVAGAAYANTPGAFKNFRRETRKVSYKKTEPAEPESDSDEDDEEIDHRERQLDTVEPDDLMHDDEDFTHMSDQLLGMAQEVVGV</sequence>
<reference evidence="3" key="1">
    <citation type="submission" date="2023-03" db="EMBL/GenBank/DDBJ databases">
        <title>Massive genome expansion in bonnet fungi (Mycena s.s.) driven by repeated elements and novel gene families across ecological guilds.</title>
        <authorList>
            <consortium name="Lawrence Berkeley National Laboratory"/>
            <person name="Harder C.B."/>
            <person name="Miyauchi S."/>
            <person name="Viragh M."/>
            <person name="Kuo A."/>
            <person name="Thoen E."/>
            <person name="Andreopoulos B."/>
            <person name="Lu D."/>
            <person name="Skrede I."/>
            <person name="Drula E."/>
            <person name="Henrissat B."/>
            <person name="Morin E."/>
            <person name="Kohler A."/>
            <person name="Barry K."/>
            <person name="LaButti K."/>
            <person name="Morin E."/>
            <person name="Salamov A."/>
            <person name="Lipzen A."/>
            <person name="Mereny Z."/>
            <person name="Hegedus B."/>
            <person name="Baldrian P."/>
            <person name="Stursova M."/>
            <person name="Weitz H."/>
            <person name="Taylor A."/>
            <person name="Grigoriev I.V."/>
            <person name="Nagy L.G."/>
            <person name="Martin F."/>
            <person name="Kauserud H."/>
        </authorList>
    </citation>
    <scope>NUCLEOTIDE SEQUENCE</scope>
    <source>
        <strain evidence="3">9144</strain>
    </source>
</reference>
<evidence type="ECO:0000256" key="1">
    <source>
        <dbReference type="SAM" id="MobiDB-lite"/>
    </source>
</evidence>
<feature type="domain" description="DUF6589" evidence="2">
    <location>
        <begin position="7"/>
        <end position="332"/>
    </location>
</feature>
<name>A0AAD6VFQ6_9AGAR</name>
<feature type="compositionally biased region" description="Acidic residues" evidence="1">
    <location>
        <begin position="404"/>
        <end position="416"/>
    </location>
</feature>
<accession>A0AAD6VFQ6</accession>
<dbReference type="AlphaFoldDB" id="A0AAD6VFQ6"/>
<dbReference type="Pfam" id="PF20231">
    <property type="entry name" value="DUF6589"/>
    <property type="match status" value="1"/>
</dbReference>
<dbReference type="InterPro" id="IPR046496">
    <property type="entry name" value="DUF6589"/>
</dbReference>
<evidence type="ECO:0000313" key="4">
    <source>
        <dbReference type="Proteomes" id="UP001219525"/>
    </source>
</evidence>
<dbReference type="EMBL" id="JARJCW010000025">
    <property type="protein sequence ID" value="KAJ7211655.1"/>
    <property type="molecule type" value="Genomic_DNA"/>
</dbReference>
<feature type="compositionally biased region" description="Acidic residues" evidence="1">
    <location>
        <begin position="427"/>
        <end position="438"/>
    </location>
</feature>
<evidence type="ECO:0000259" key="2">
    <source>
        <dbReference type="Pfam" id="PF20231"/>
    </source>
</evidence>
<keyword evidence="4" id="KW-1185">Reference proteome</keyword>
<gene>
    <name evidence="3" type="ORF">GGX14DRAFT_362584</name>
</gene>
<protein>
    <recommendedName>
        <fullName evidence="2">DUF6589 domain-containing protein</fullName>
    </recommendedName>
</protein>
<evidence type="ECO:0000313" key="3">
    <source>
        <dbReference type="EMBL" id="KAJ7211655.1"/>
    </source>
</evidence>
<organism evidence="3 4">
    <name type="scientific">Mycena pura</name>
    <dbReference type="NCBI Taxonomy" id="153505"/>
    <lineage>
        <taxon>Eukaryota</taxon>
        <taxon>Fungi</taxon>
        <taxon>Dikarya</taxon>
        <taxon>Basidiomycota</taxon>
        <taxon>Agaricomycotina</taxon>
        <taxon>Agaricomycetes</taxon>
        <taxon>Agaricomycetidae</taxon>
        <taxon>Agaricales</taxon>
        <taxon>Marasmiineae</taxon>
        <taxon>Mycenaceae</taxon>
        <taxon>Mycena</taxon>
    </lineage>
</organism>